<reference evidence="1" key="1">
    <citation type="submission" date="2021-06" db="EMBL/GenBank/DDBJ databases">
        <authorList>
            <person name="Hodson N. C."/>
            <person name="Mongue J. A."/>
            <person name="Jaron S. K."/>
        </authorList>
    </citation>
    <scope>NUCLEOTIDE SEQUENCE</scope>
</reference>
<comment type="caution">
    <text evidence="1">The sequence shown here is derived from an EMBL/GenBank/DDBJ whole genome shotgun (WGS) entry which is preliminary data.</text>
</comment>
<organism evidence="1 2">
    <name type="scientific">Allacma fusca</name>
    <dbReference type="NCBI Taxonomy" id="39272"/>
    <lineage>
        <taxon>Eukaryota</taxon>
        <taxon>Metazoa</taxon>
        <taxon>Ecdysozoa</taxon>
        <taxon>Arthropoda</taxon>
        <taxon>Hexapoda</taxon>
        <taxon>Collembola</taxon>
        <taxon>Symphypleona</taxon>
        <taxon>Sminthuridae</taxon>
        <taxon>Allacma</taxon>
    </lineage>
</organism>
<dbReference type="AlphaFoldDB" id="A0A8J2P5H1"/>
<sequence>MGVNRKCNWQDVCQAYDSGFAVVMFCTIGEWVLAKSNRGLYQFVVRQQQSDHSKSVCYSVVASSDIAIGGAVLSRNRRSAP</sequence>
<proteinExistence type="predicted"/>
<keyword evidence="2" id="KW-1185">Reference proteome</keyword>
<gene>
    <name evidence="1" type="ORF">AFUS01_LOCUS15365</name>
</gene>
<dbReference type="Proteomes" id="UP000708208">
    <property type="component" value="Unassembled WGS sequence"/>
</dbReference>
<accession>A0A8J2P5H1</accession>
<evidence type="ECO:0000313" key="2">
    <source>
        <dbReference type="Proteomes" id="UP000708208"/>
    </source>
</evidence>
<protein>
    <submittedName>
        <fullName evidence="1">Uncharacterized protein</fullName>
    </submittedName>
</protein>
<evidence type="ECO:0000313" key="1">
    <source>
        <dbReference type="EMBL" id="CAG7726452.1"/>
    </source>
</evidence>
<dbReference type="EMBL" id="CAJVCH010135696">
    <property type="protein sequence ID" value="CAG7726452.1"/>
    <property type="molecule type" value="Genomic_DNA"/>
</dbReference>
<name>A0A8J2P5H1_9HEXA</name>